<feature type="region of interest" description="Disordered" evidence="2">
    <location>
        <begin position="554"/>
        <end position="577"/>
    </location>
</feature>
<feature type="compositionally biased region" description="Basic and acidic residues" evidence="2">
    <location>
        <begin position="374"/>
        <end position="386"/>
    </location>
</feature>
<organism evidence="4 5">
    <name type="scientific">Helianthus annuus</name>
    <name type="common">Common sunflower</name>
    <dbReference type="NCBI Taxonomy" id="4232"/>
    <lineage>
        <taxon>Eukaryota</taxon>
        <taxon>Viridiplantae</taxon>
        <taxon>Streptophyta</taxon>
        <taxon>Embryophyta</taxon>
        <taxon>Tracheophyta</taxon>
        <taxon>Spermatophyta</taxon>
        <taxon>Magnoliopsida</taxon>
        <taxon>eudicotyledons</taxon>
        <taxon>Gunneridae</taxon>
        <taxon>Pentapetalae</taxon>
        <taxon>asterids</taxon>
        <taxon>campanulids</taxon>
        <taxon>Asterales</taxon>
        <taxon>Asteraceae</taxon>
        <taxon>Asteroideae</taxon>
        <taxon>Heliantheae alliance</taxon>
        <taxon>Heliantheae</taxon>
        <taxon>Helianthus</taxon>
    </lineage>
</organism>
<protein>
    <recommendedName>
        <fullName evidence="3">Transposase (putative) gypsy type domain-containing protein</fullName>
    </recommendedName>
</protein>
<reference evidence="4" key="1">
    <citation type="journal article" date="2017" name="Nature">
        <title>The sunflower genome provides insights into oil metabolism, flowering and Asterid evolution.</title>
        <authorList>
            <person name="Badouin H."/>
            <person name="Gouzy J."/>
            <person name="Grassa C.J."/>
            <person name="Murat F."/>
            <person name="Staton S.E."/>
            <person name="Cottret L."/>
            <person name="Lelandais-Briere C."/>
            <person name="Owens G.L."/>
            <person name="Carrere S."/>
            <person name="Mayjonade B."/>
            <person name="Legrand L."/>
            <person name="Gill N."/>
            <person name="Kane N.C."/>
            <person name="Bowers J.E."/>
            <person name="Hubner S."/>
            <person name="Bellec A."/>
            <person name="Berard A."/>
            <person name="Berges H."/>
            <person name="Blanchet N."/>
            <person name="Boniface M.C."/>
            <person name="Brunel D."/>
            <person name="Catrice O."/>
            <person name="Chaidir N."/>
            <person name="Claudel C."/>
            <person name="Donnadieu C."/>
            <person name="Faraut T."/>
            <person name="Fievet G."/>
            <person name="Helmstetter N."/>
            <person name="King M."/>
            <person name="Knapp S.J."/>
            <person name="Lai Z."/>
            <person name="Le Paslier M.C."/>
            <person name="Lippi Y."/>
            <person name="Lorenzon L."/>
            <person name="Mandel J.R."/>
            <person name="Marage G."/>
            <person name="Marchand G."/>
            <person name="Marquand E."/>
            <person name="Bret-Mestries E."/>
            <person name="Morien E."/>
            <person name="Nambeesan S."/>
            <person name="Nguyen T."/>
            <person name="Pegot-Espagnet P."/>
            <person name="Pouilly N."/>
            <person name="Raftis F."/>
            <person name="Sallet E."/>
            <person name="Schiex T."/>
            <person name="Thomas J."/>
            <person name="Vandecasteele C."/>
            <person name="Vares D."/>
            <person name="Vear F."/>
            <person name="Vautrin S."/>
            <person name="Crespi M."/>
            <person name="Mangin B."/>
            <person name="Burke J.M."/>
            <person name="Salse J."/>
            <person name="Munos S."/>
            <person name="Vincourt P."/>
            <person name="Rieseberg L.H."/>
            <person name="Langlade N.B."/>
        </authorList>
    </citation>
    <scope>NUCLEOTIDE SEQUENCE</scope>
    <source>
        <tissue evidence="4">Leaves</tissue>
    </source>
</reference>
<evidence type="ECO:0000256" key="2">
    <source>
        <dbReference type="SAM" id="MobiDB-lite"/>
    </source>
</evidence>
<feature type="region of interest" description="Disordered" evidence="2">
    <location>
        <begin position="349"/>
        <end position="401"/>
    </location>
</feature>
<feature type="coiled-coil region" evidence="1">
    <location>
        <begin position="696"/>
        <end position="723"/>
    </location>
</feature>
<feature type="domain" description="Transposase (putative) gypsy type" evidence="3">
    <location>
        <begin position="72"/>
        <end position="133"/>
    </location>
</feature>
<dbReference type="InterPro" id="IPR007321">
    <property type="entry name" value="Transposase_28"/>
</dbReference>
<comment type="caution">
    <text evidence="4">The sequence shown here is derived from an EMBL/GenBank/DDBJ whole genome shotgun (WGS) entry which is preliminary data.</text>
</comment>
<name>A0A9K3H5B8_HELAN</name>
<gene>
    <name evidence="4" type="ORF">HanXRQr2_Chr15g0702651</name>
</gene>
<evidence type="ECO:0000259" key="3">
    <source>
        <dbReference type="Pfam" id="PF04195"/>
    </source>
</evidence>
<dbReference type="AlphaFoldDB" id="A0A9K3H5B8"/>
<dbReference type="Gramene" id="mRNA:HanXRQr2_Chr15g0702651">
    <property type="protein sequence ID" value="mRNA:HanXRQr2_Chr15g0702651"/>
    <property type="gene ID" value="HanXRQr2_Chr15g0702651"/>
</dbReference>
<feature type="region of interest" description="Disordered" evidence="2">
    <location>
        <begin position="479"/>
        <end position="510"/>
    </location>
</feature>
<dbReference type="PANTHER" id="PTHR31099:SF49">
    <property type="entry name" value="MYOSIN HEAVY CHAIN-LIKE PROTEIN"/>
    <property type="match status" value="1"/>
</dbReference>
<feature type="compositionally biased region" description="Polar residues" evidence="2">
    <location>
        <begin position="557"/>
        <end position="566"/>
    </location>
</feature>
<evidence type="ECO:0000313" key="4">
    <source>
        <dbReference type="EMBL" id="KAF5765339.1"/>
    </source>
</evidence>
<proteinExistence type="predicted"/>
<accession>A0A9K3H5B8</accession>
<feature type="compositionally biased region" description="Basic residues" evidence="2">
    <location>
        <begin position="7"/>
        <end position="16"/>
    </location>
</feature>
<reference evidence="4" key="2">
    <citation type="submission" date="2020-06" db="EMBL/GenBank/DDBJ databases">
        <title>Helianthus annuus Genome sequencing and assembly Release 2.</title>
        <authorList>
            <person name="Gouzy J."/>
            <person name="Langlade N."/>
            <person name="Munos S."/>
        </authorList>
    </citation>
    <scope>NUCLEOTIDE SEQUENCE</scope>
    <source>
        <tissue evidence="4">Leaves</tissue>
    </source>
</reference>
<feature type="region of interest" description="Disordered" evidence="2">
    <location>
        <begin position="1"/>
        <end position="25"/>
    </location>
</feature>
<evidence type="ECO:0000256" key="1">
    <source>
        <dbReference type="SAM" id="Coils"/>
    </source>
</evidence>
<sequence>MADKNPTQKKRKHKSRAPPGPDQAQINWKEDEFQNLVRGHNFRPEWGARYPPSGSTALDAPPGFITLYAAFFREGNFRLPITKFVADVLRGYGLHISQINAIGLPRITHFEFVCRSYRVEPTFPMFNTFYSVSYSSGFYSFQARMGVAQVCSVPIKGIHDWKQKFFYIRRGVIPTDMSYRHVEQGVPRVDVPPNYGDQDRFKKITAKPTAISQLDEMALVGAGMSLLWVPKHPLGQPAYSHKGKFGYSLLNALDPKSAGAMVEAIQADGNPTWLEQIHDRFLHPTDASLSGYANEVLGEDDEDDLVDSGREEIVILSSGSSDQDVEDLISHSARAGTVPGGVAEAVHGFAEDDDDVEASVDPSAQLETRKRARTEKSVRREEKKEGGAGGSSRKQPSTLPYLDYVVVSDTLSGLGPGEVRQGSDPDDKATLTEHMKKKALDDHKRHLDEQAAALLAAKRAKLQKDAPQPLLNLSFMAESKTSKKPRPVDISQITPPTSPPSRTVGLTPPRDDVDVTVKGGEGFEGIFEGGDAAGGDVAGDAGGVDKGKGVEVELESSETTPQQTVYTKRPPGGGGATSGVVRDSYFERVPDDSWGNPACDDMPHGTRWSLTQGSRMNDLQNCQEFFSLSLPPAERMFQKNRSRFALIDDHVTAGVNFFATSQEILREWRSMGEETMAFEEAKKAFAEEKEKFNAEQKGLQWRVTEAERKLEEQKQLNEQKQKDWESACARTNAEMQSQRDAIVRLSGEKTALAEEAHQARLAAEKKEKEYIARIDKLELLVQEKASECEAAQRLLDEKTAECRASELLAEEASADSRWLLSRGVPLLADRILNSPELARYMFELGGAGYNSGRKFGYAEGKFAASNNDSDHKFELFKVDCDSAYAEKRREFAMLDFAVVKAAGKLALKADGVALLKKALGEDDASGAGGAGSSRT</sequence>
<keyword evidence="1" id="KW-0175">Coiled coil</keyword>
<dbReference type="Pfam" id="PF04195">
    <property type="entry name" value="Transposase_28"/>
    <property type="match status" value="1"/>
</dbReference>
<evidence type="ECO:0000313" key="5">
    <source>
        <dbReference type="Proteomes" id="UP000215914"/>
    </source>
</evidence>
<dbReference type="EMBL" id="MNCJ02000330">
    <property type="protein sequence ID" value="KAF5765339.1"/>
    <property type="molecule type" value="Genomic_DNA"/>
</dbReference>
<keyword evidence="5" id="KW-1185">Reference proteome</keyword>
<dbReference type="PANTHER" id="PTHR31099">
    <property type="entry name" value="OS06G0165300 PROTEIN"/>
    <property type="match status" value="1"/>
</dbReference>
<dbReference type="Proteomes" id="UP000215914">
    <property type="component" value="Unassembled WGS sequence"/>
</dbReference>
<feature type="coiled-coil region" evidence="1">
    <location>
        <begin position="749"/>
        <end position="801"/>
    </location>
</feature>